<dbReference type="InterPro" id="IPR007122">
    <property type="entry name" value="Villin/Gelsolin"/>
</dbReference>
<dbReference type="SUPFAM" id="SSF55753">
    <property type="entry name" value="Actin depolymerizing proteins"/>
    <property type="match status" value="3"/>
</dbReference>
<dbReference type="CDD" id="cd11290">
    <property type="entry name" value="gelsolin_S1_like"/>
    <property type="match status" value="1"/>
</dbReference>
<dbReference type="CDD" id="cd11289">
    <property type="entry name" value="gelsolin_S2_like"/>
    <property type="match status" value="1"/>
</dbReference>
<dbReference type="WBParaSite" id="maker-uti_cns_0000323-snap-gene-1.9-mRNA-1">
    <property type="protein sequence ID" value="maker-uti_cns_0000323-snap-gene-1.9-mRNA-1"/>
    <property type="gene ID" value="maker-uti_cns_0000323-snap-gene-1.9"/>
</dbReference>
<dbReference type="Gene3D" id="3.40.20.10">
    <property type="entry name" value="Severin"/>
    <property type="match status" value="3"/>
</dbReference>
<dbReference type="PANTHER" id="PTHR11977:SF130">
    <property type="entry name" value="SEVERIN"/>
    <property type="match status" value="1"/>
</dbReference>
<dbReference type="GO" id="GO:0015629">
    <property type="term" value="C:actin cytoskeleton"/>
    <property type="evidence" value="ECO:0007669"/>
    <property type="project" value="TreeGrafter"/>
</dbReference>
<dbReference type="SMART" id="SM00262">
    <property type="entry name" value="GEL"/>
    <property type="match status" value="3"/>
</dbReference>
<dbReference type="InterPro" id="IPR007123">
    <property type="entry name" value="Gelsolin-like_dom"/>
</dbReference>
<evidence type="ECO:0000259" key="1">
    <source>
        <dbReference type="Pfam" id="PF00626"/>
    </source>
</evidence>
<proteinExistence type="predicted"/>
<reference evidence="3" key="1">
    <citation type="submission" date="2016-11" db="UniProtKB">
        <authorList>
            <consortium name="WormBaseParasite"/>
        </authorList>
    </citation>
    <scope>IDENTIFICATION</scope>
</reference>
<evidence type="ECO:0000313" key="3">
    <source>
        <dbReference type="WBParaSite" id="maker-uti_cns_0000323-snap-gene-1.9-mRNA-1"/>
    </source>
</evidence>
<protein>
    <submittedName>
        <fullName evidence="3">Gelsolin</fullName>
    </submittedName>
</protein>
<keyword evidence="2" id="KW-1185">Reference proteome</keyword>
<dbReference type="PRINTS" id="PR00597">
    <property type="entry name" value="GELSOLIN"/>
</dbReference>
<dbReference type="Proteomes" id="UP000095280">
    <property type="component" value="Unplaced"/>
</dbReference>
<dbReference type="AlphaFoldDB" id="A0A1I8FYV1"/>
<dbReference type="InterPro" id="IPR029006">
    <property type="entry name" value="ADF-H/Gelsolin-like_dom_sf"/>
</dbReference>
<dbReference type="GO" id="GO:0051015">
    <property type="term" value="F:actin filament binding"/>
    <property type="evidence" value="ECO:0007669"/>
    <property type="project" value="InterPro"/>
</dbReference>
<name>A0A1I8FYV1_9PLAT</name>
<evidence type="ECO:0000313" key="2">
    <source>
        <dbReference type="Proteomes" id="UP000095280"/>
    </source>
</evidence>
<feature type="domain" description="Gelsolin-like" evidence="1">
    <location>
        <begin position="65"/>
        <end position="135"/>
    </location>
</feature>
<dbReference type="Pfam" id="PF00626">
    <property type="entry name" value="Gelsolin"/>
    <property type="match status" value="3"/>
</dbReference>
<feature type="domain" description="Gelsolin-like" evidence="1">
    <location>
        <begin position="174"/>
        <end position="230"/>
    </location>
</feature>
<sequence>MNKPKQYDWKDSNLALFGSDTERQVKKESAEKEPAWKPVLEAQKPQLYVWRIENFKVVEWPRDLYGKFYSGDSYIILNAYMEADKLCYDVHFWIGKESTADEYGTAAYKTVELDTLLDDLPVQHREVQGHESALMRSYFPEITYLAGGCPSGFRNVTTREYKPRLLHVRGERQNIVVTEVPRSRKALDNTDVYILDLGDRAIQWNGSGANKNEKFKAAQYLSNLKSERNGRLAASTLEEDGTPTEHEFYTSLTDEEVERDSASGGSPGAQKRMMKLSDATGKLNFDLVSTDSLSKSNITEDDVFIIDNGFEVYVYVGENASMTERHNALAYAHNYLRDSVNPLLPVTVVTPQAPAKTKAAFNAVF</sequence>
<dbReference type="GO" id="GO:0005737">
    <property type="term" value="C:cytoplasm"/>
    <property type="evidence" value="ECO:0007669"/>
    <property type="project" value="TreeGrafter"/>
</dbReference>
<feature type="domain" description="Gelsolin-like" evidence="1">
    <location>
        <begin position="284"/>
        <end position="352"/>
    </location>
</feature>
<dbReference type="GO" id="GO:0008154">
    <property type="term" value="P:actin polymerization or depolymerization"/>
    <property type="evidence" value="ECO:0007669"/>
    <property type="project" value="TreeGrafter"/>
</dbReference>
<dbReference type="PANTHER" id="PTHR11977">
    <property type="entry name" value="VILLIN"/>
    <property type="match status" value="1"/>
</dbReference>
<accession>A0A1I8FYV1</accession>
<organism evidence="2 3">
    <name type="scientific">Macrostomum lignano</name>
    <dbReference type="NCBI Taxonomy" id="282301"/>
    <lineage>
        <taxon>Eukaryota</taxon>
        <taxon>Metazoa</taxon>
        <taxon>Spiralia</taxon>
        <taxon>Lophotrochozoa</taxon>
        <taxon>Platyhelminthes</taxon>
        <taxon>Rhabditophora</taxon>
        <taxon>Macrostomorpha</taxon>
        <taxon>Macrostomida</taxon>
        <taxon>Macrostomidae</taxon>
        <taxon>Macrostomum</taxon>
    </lineage>
</organism>